<dbReference type="EnsemblPlants" id="Ma11_t02820.1">
    <property type="protein sequence ID" value="Ma11_p02820.1"/>
    <property type="gene ID" value="Ma11_g02820"/>
</dbReference>
<accession>A0A804L3K9</accession>
<protein>
    <submittedName>
        <fullName evidence="2">(wild Malaysian banana) hypothetical protein</fullName>
    </submittedName>
</protein>
<feature type="compositionally biased region" description="Basic and acidic residues" evidence="1">
    <location>
        <begin position="19"/>
        <end position="33"/>
    </location>
</feature>
<dbReference type="InParanoid" id="A0A804L3K9"/>
<organism evidence="3 4">
    <name type="scientific">Musa acuminata subsp. malaccensis</name>
    <name type="common">Wild banana</name>
    <name type="synonym">Musa malaccensis</name>
    <dbReference type="NCBI Taxonomy" id="214687"/>
    <lineage>
        <taxon>Eukaryota</taxon>
        <taxon>Viridiplantae</taxon>
        <taxon>Streptophyta</taxon>
        <taxon>Embryophyta</taxon>
        <taxon>Tracheophyta</taxon>
        <taxon>Spermatophyta</taxon>
        <taxon>Magnoliopsida</taxon>
        <taxon>Liliopsida</taxon>
        <taxon>Zingiberales</taxon>
        <taxon>Musaceae</taxon>
        <taxon>Musa</taxon>
    </lineage>
</organism>
<feature type="region of interest" description="Disordered" evidence="1">
    <location>
        <begin position="1"/>
        <end position="33"/>
    </location>
</feature>
<sequence>MVRCLPPHEANGMGRRRGLGKDEQGIQDRYWRR</sequence>
<evidence type="ECO:0000256" key="1">
    <source>
        <dbReference type="SAM" id="MobiDB-lite"/>
    </source>
</evidence>
<evidence type="ECO:0000313" key="2">
    <source>
        <dbReference type="EMBL" id="CAG1863377.1"/>
    </source>
</evidence>
<gene>
    <name evidence="2" type="ORF">GSMUA_22510.1</name>
</gene>
<name>A0A804L3K9_MUSAM</name>
<dbReference type="Proteomes" id="UP000012960">
    <property type="component" value="Unplaced"/>
</dbReference>
<dbReference type="EMBL" id="HG996475">
    <property type="protein sequence ID" value="CAG1863377.1"/>
    <property type="molecule type" value="Genomic_DNA"/>
</dbReference>
<evidence type="ECO:0000313" key="4">
    <source>
        <dbReference type="Proteomes" id="UP000012960"/>
    </source>
</evidence>
<keyword evidence="4" id="KW-1185">Reference proteome</keyword>
<proteinExistence type="predicted"/>
<reference evidence="3" key="2">
    <citation type="submission" date="2021-05" db="UniProtKB">
        <authorList>
            <consortium name="EnsemblPlants"/>
        </authorList>
    </citation>
    <scope>IDENTIFICATION</scope>
    <source>
        <strain evidence="3">subsp. malaccensis</strain>
    </source>
</reference>
<evidence type="ECO:0000313" key="3">
    <source>
        <dbReference type="EnsemblPlants" id="Ma11_p02820.1"/>
    </source>
</evidence>
<dbReference type="Gramene" id="Ma11_t02820.1">
    <property type="protein sequence ID" value="Ma11_p02820.1"/>
    <property type="gene ID" value="Ma11_g02820"/>
</dbReference>
<dbReference type="AlphaFoldDB" id="A0A804L3K9"/>
<reference evidence="2" key="1">
    <citation type="submission" date="2021-03" db="EMBL/GenBank/DDBJ databases">
        <authorList>
            <consortium name="Genoscope - CEA"/>
            <person name="William W."/>
        </authorList>
    </citation>
    <scope>NUCLEOTIDE SEQUENCE</scope>
    <source>
        <strain evidence="2">Doubled-haploid Pahang</strain>
    </source>
</reference>